<accession>A0ABX2TK75</accession>
<gene>
    <name evidence="2" type="ORF">HND93_28890</name>
</gene>
<evidence type="ECO:0000259" key="1">
    <source>
        <dbReference type="Pfam" id="PF05050"/>
    </source>
</evidence>
<dbReference type="Gene3D" id="3.40.50.150">
    <property type="entry name" value="Vaccinia Virus protein VP39"/>
    <property type="match status" value="1"/>
</dbReference>
<dbReference type="GO" id="GO:0032259">
    <property type="term" value="P:methylation"/>
    <property type="evidence" value="ECO:0007669"/>
    <property type="project" value="UniProtKB-KW"/>
</dbReference>
<protein>
    <submittedName>
        <fullName evidence="2">FkbM family methyltransferase</fullName>
    </submittedName>
</protein>
<dbReference type="RefSeq" id="WP_180285513.1">
    <property type="nucleotide sequence ID" value="NZ_JABFDB010000031.1"/>
</dbReference>
<dbReference type="InterPro" id="IPR029063">
    <property type="entry name" value="SAM-dependent_MTases_sf"/>
</dbReference>
<keyword evidence="2" id="KW-0808">Transferase</keyword>
<dbReference type="EMBL" id="JABFDB010000031">
    <property type="protein sequence ID" value="NYZ23736.1"/>
    <property type="molecule type" value="Genomic_DNA"/>
</dbReference>
<dbReference type="Pfam" id="PF05050">
    <property type="entry name" value="Methyltransf_21"/>
    <property type="match status" value="1"/>
</dbReference>
<dbReference type="SUPFAM" id="SSF53335">
    <property type="entry name" value="S-adenosyl-L-methionine-dependent methyltransferases"/>
    <property type="match status" value="1"/>
</dbReference>
<dbReference type="GO" id="GO:0008168">
    <property type="term" value="F:methyltransferase activity"/>
    <property type="evidence" value="ECO:0007669"/>
    <property type="project" value="UniProtKB-KW"/>
</dbReference>
<proteinExistence type="predicted"/>
<dbReference type="InterPro" id="IPR052514">
    <property type="entry name" value="SAM-dependent_MTase"/>
</dbReference>
<dbReference type="Proteomes" id="UP000584642">
    <property type="component" value="Unassembled WGS sequence"/>
</dbReference>
<reference evidence="2 3" key="1">
    <citation type="submission" date="2020-05" db="EMBL/GenBank/DDBJ databases">
        <title>Azospirillum oleiclasticum sp. nov, a nitrogen-fixing and heavy crude oil-emulsifying bacterium isolated from the crude oil of Yumen Oilfield.</title>
        <authorList>
            <person name="Wu D."/>
            <person name="Cai M."/>
            <person name="Zhang X."/>
        </authorList>
    </citation>
    <scope>NUCLEOTIDE SEQUENCE [LARGE SCALE GENOMIC DNA]</scope>
    <source>
        <strain evidence="2 3">ROY-1-1-2</strain>
    </source>
</reference>
<dbReference type="InterPro" id="IPR006342">
    <property type="entry name" value="FkbM_mtfrase"/>
</dbReference>
<evidence type="ECO:0000313" key="3">
    <source>
        <dbReference type="Proteomes" id="UP000584642"/>
    </source>
</evidence>
<keyword evidence="3" id="KW-1185">Reference proteome</keyword>
<evidence type="ECO:0000313" key="2">
    <source>
        <dbReference type="EMBL" id="NYZ23736.1"/>
    </source>
</evidence>
<keyword evidence="2" id="KW-0489">Methyltransferase</keyword>
<feature type="domain" description="Methyltransferase FkbM" evidence="1">
    <location>
        <begin position="70"/>
        <end position="233"/>
    </location>
</feature>
<sequence length="261" mass="26540">MAGRGRILKFAAAAAAGIGVPLTGRIRHGPAAGLRLRLDGAPRAMLSGRYEEPVQMALAQRLRPGDGFVDVGANIGFFSLLAGLAVGPDGWVLAVEPVPANAALIRANAALNRLPRVTVVEAAAGAVDGAGELVLARHNGGAALSTAPVPPDACGRITVPVVTVDTLLAGNRLPPPGLIKIDVEGSEAEALNGMRGTIARHHPAILFEVDAPTRDEAERRFADLSAALAAHGYGVDTLPAAYPAGGWAVLHGLGTVSGDAR</sequence>
<dbReference type="PANTHER" id="PTHR34203:SF15">
    <property type="entry name" value="SLL1173 PROTEIN"/>
    <property type="match status" value="1"/>
</dbReference>
<dbReference type="NCBIfam" id="TIGR01444">
    <property type="entry name" value="fkbM_fam"/>
    <property type="match status" value="1"/>
</dbReference>
<comment type="caution">
    <text evidence="2">The sequence shown here is derived from an EMBL/GenBank/DDBJ whole genome shotgun (WGS) entry which is preliminary data.</text>
</comment>
<name>A0ABX2TK75_9PROT</name>
<dbReference type="PANTHER" id="PTHR34203">
    <property type="entry name" value="METHYLTRANSFERASE, FKBM FAMILY PROTEIN"/>
    <property type="match status" value="1"/>
</dbReference>
<organism evidence="2 3">
    <name type="scientific">Azospirillum oleiclasticum</name>
    <dbReference type="NCBI Taxonomy" id="2735135"/>
    <lineage>
        <taxon>Bacteria</taxon>
        <taxon>Pseudomonadati</taxon>
        <taxon>Pseudomonadota</taxon>
        <taxon>Alphaproteobacteria</taxon>
        <taxon>Rhodospirillales</taxon>
        <taxon>Azospirillaceae</taxon>
        <taxon>Azospirillum</taxon>
    </lineage>
</organism>